<name>A0ABV0I024_9BACE</name>
<dbReference type="Proteomes" id="UP001491715">
    <property type="component" value="Unassembled WGS sequence"/>
</dbReference>
<evidence type="ECO:0000313" key="1">
    <source>
        <dbReference type="EMBL" id="MEO4939579.1"/>
    </source>
</evidence>
<dbReference type="RefSeq" id="WP_226791283.1">
    <property type="nucleotide sequence ID" value="NZ_CP084680.1"/>
</dbReference>
<keyword evidence="2" id="KW-1185">Reference proteome</keyword>
<proteinExistence type="predicted"/>
<evidence type="ECO:0000313" key="2">
    <source>
        <dbReference type="Proteomes" id="UP001491715"/>
    </source>
</evidence>
<gene>
    <name evidence="1" type="ORF">ABHZ06_17220</name>
</gene>
<organism evidence="1 2">
    <name type="scientific">Bacteroides humanifaecis</name>
    <dbReference type="NCBI Taxonomy" id="2792859"/>
    <lineage>
        <taxon>Bacteria</taxon>
        <taxon>Pseudomonadati</taxon>
        <taxon>Bacteroidota</taxon>
        <taxon>Bacteroidia</taxon>
        <taxon>Bacteroidales</taxon>
        <taxon>Bacteroidaceae</taxon>
        <taxon>Bacteroides</taxon>
    </lineage>
</organism>
<protein>
    <submittedName>
        <fullName evidence="1">Uncharacterized protein</fullName>
    </submittedName>
</protein>
<accession>A0ABV0I024</accession>
<comment type="caution">
    <text evidence="1">The sequence shown here is derived from an EMBL/GenBank/DDBJ whole genome shotgun (WGS) entry which is preliminary data.</text>
</comment>
<sequence>MPVTVYAATTNHFKTGSKDNYIELAKLPAGTTSYTVNLKELPHSKFYKFVVVAPHNHLNRWFMK</sequence>
<reference evidence="1 2" key="1">
    <citation type="submission" date="2024-05" db="EMBL/GenBank/DDBJ databases">
        <title>Human gut microbiome strain richness.</title>
        <authorList>
            <person name="Chen-Liaw A."/>
        </authorList>
    </citation>
    <scope>NUCLEOTIDE SEQUENCE [LARGE SCALE GENOMIC DNA]</scope>
    <source>
        <strain evidence="1 2">1001271st1_B1_1001271B_150615</strain>
    </source>
</reference>
<dbReference type="EMBL" id="JBDQBE010000023">
    <property type="protein sequence ID" value="MEO4939579.1"/>
    <property type="molecule type" value="Genomic_DNA"/>
</dbReference>